<dbReference type="InterPro" id="IPR003613">
    <property type="entry name" value="Ubox_domain"/>
</dbReference>
<dbReference type="GO" id="GO:0016567">
    <property type="term" value="P:protein ubiquitination"/>
    <property type="evidence" value="ECO:0007669"/>
    <property type="project" value="UniProtKB-UniPathway"/>
</dbReference>
<feature type="region of interest" description="Disordered" evidence="8">
    <location>
        <begin position="236"/>
        <end position="257"/>
    </location>
</feature>
<comment type="pathway">
    <text evidence="2">Protein modification; protein ubiquitination.</text>
</comment>
<name>A0A2G5CUB3_AQUCA</name>
<dbReference type="CDD" id="cd21037">
    <property type="entry name" value="MLKL_NTD"/>
    <property type="match status" value="1"/>
</dbReference>
<proteinExistence type="predicted"/>
<feature type="repeat" description="ARM" evidence="6">
    <location>
        <begin position="542"/>
        <end position="584"/>
    </location>
</feature>
<dbReference type="InterPro" id="IPR052608">
    <property type="entry name" value="U-box_domain_protein"/>
</dbReference>
<evidence type="ECO:0000256" key="2">
    <source>
        <dbReference type="ARBA" id="ARBA00004906"/>
    </source>
</evidence>
<sequence>MMNSNTIVSASFVPASEVLSQLVDFILSIVNSANDVLIEKKSFSELKSYLERIAPILRELSEKNIHNSQSLINATEILAHQLKVAKQLIEECSTRNRVYLFVNCRRIVKRLEDTTREISRALGLIPMASLDISSGIKEEMNNVCEDMRRAEFCAAIAEEEIMEKIESGIQERTFNRSYANKMLILIADAIGIPTDRTALKKEFEEFKNEINDVQSRKDKAEAIQMEQIIALLGRADATSSPEEKERKYLDRRNSLGSQPLEPLQPFYCPITKDVMVDPVETSSGQTFERSAIVKWLAEGNRLCPLTMTPLNPEILRPNRTLRQSIEEWKDRNNNIIIASMKLSLLSHDEQEVLHLLGQLQDLCEEKDSYREWVVLESYIPLLIGLLKSKYHEIRKKALLILCLLAKDGDDIKEKIADVENAIGSVVNSIGRRSLSKLAVALLLELSKNGAVCERIGKVQGCILYLVNNLSSDDLQAAGDAKELLQNLACRDENIIEMAKANYFKHLLERLSSGPEDVKLIMAATVAELELTDHNKTALVEEGVLEPLLYLLSQSNACMKKVAVKALQNLSSVPQNAFQMIRKGVVVPLLDLLCRHSLTAPSLKEEAAATIMNLSLSTTVHEVGQVQLSLLENDDDIFRLFSLINMTGPHVQQTILRTFNALCQPPSATDMRSKLRQHSALQVLIQLCEMDDFIVRANAVKLFYCLTQDGDGGTLSENISQKCITTLLKVMNSSNDEEEIASTMGIISNLPMDHVQITEWLLEAGALPVIFKFLTDGNYNGLHKNQLIENAVGSICRFTVSTHQEWQKQAAHLGIISSLVQLLGFGTPLTKKRVAISLAEFSTSSTGLSRPIERRGGFWCCSAPSEIGCPVHMGICTVESSFCLVEAGAINPLARVLGESDLGACEASLKALLTLIDGEKLQNGSKVLDEANAIAPVIRLLSSPSVHLQEMALNALERIFGRVVGFKQKYGASAQMPLIDITQRGTNAMKSLAACTLSHLDVLHQQSSYF</sequence>
<dbReference type="Pfam" id="PF25368">
    <property type="entry name" value="PUB10_N"/>
    <property type="match status" value="1"/>
</dbReference>
<dbReference type="InterPro" id="IPR057623">
    <property type="entry name" value="PUB12-19-like_N"/>
</dbReference>
<dbReference type="InterPro" id="IPR016024">
    <property type="entry name" value="ARM-type_fold"/>
</dbReference>
<evidence type="ECO:0000313" key="10">
    <source>
        <dbReference type="EMBL" id="PIA34849.1"/>
    </source>
</evidence>
<dbReference type="PANTHER" id="PTHR45958:SF5">
    <property type="entry name" value="RING-TYPE E3 UBIQUITIN TRANSFERASE"/>
    <property type="match status" value="1"/>
</dbReference>
<dbReference type="Pfam" id="PF04564">
    <property type="entry name" value="U-box"/>
    <property type="match status" value="1"/>
</dbReference>
<evidence type="ECO:0000259" key="9">
    <source>
        <dbReference type="PROSITE" id="PS51698"/>
    </source>
</evidence>
<dbReference type="InterPro" id="IPR011989">
    <property type="entry name" value="ARM-like"/>
</dbReference>
<dbReference type="SUPFAM" id="SSF48371">
    <property type="entry name" value="ARM repeat"/>
    <property type="match status" value="3"/>
</dbReference>
<dbReference type="GO" id="GO:0007166">
    <property type="term" value="P:cell surface receptor signaling pathway"/>
    <property type="evidence" value="ECO:0007669"/>
    <property type="project" value="InterPro"/>
</dbReference>
<keyword evidence="5" id="KW-0677">Repeat</keyword>
<comment type="catalytic activity">
    <reaction evidence="1">
        <text>S-ubiquitinyl-[E2 ubiquitin-conjugating enzyme]-L-cysteine + [acceptor protein]-L-lysine = [E2 ubiquitin-conjugating enzyme]-L-cysteine + N(6)-ubiquitinyl-[acceptor protein]-L-lysine.</text>
        <dbReference type="EC" id="2.3.2.27"/>
    </reaction>
</comment>
<keyword evidence="11" id="KW-1185">Reference proteome</keyword>
<feature type="coiled-coil region" evidence="7">
    <location>
        <begin position="196"/>
        <end position="223"/>
    </location>
</feature>
<evidence type="ECO:0000256" key="4">
    <source>
        <dbReference type="ARBA" id="ARBA00022679"/>
    </source>
</evidence>
<dbReference type="EC" id="2.3.2.27" evidence="3"/>
<reference evidence="10 11" key="1">
    <citation type="submission" date="2017-09" db="EMBL/GenBank/DDBJ databases">
        <title>WGS assembly of Aquilegia coerulea Goldsmith.</title>
        <authorList>
            <person name="Hodges S."/>
            <person name="Kramer E."/>
            <person name="Nordborg M."/>
            <person name="Tomkins J."/>
            <person name="Borevitz J."/>
            <person name="Derieg N."/>
            <person name="Yan J."/>
            <person name="Mihaltcheva S."/>
            <person name="Hayes R.D."/>
            <person name="Rokhsar D."/>
        </authorList>
    </citation>
    <scope>NUCLEOTIDE SEQUENCE [LARGE SCALE GENOMIC DNA]</scope>
    <source>
        <strain evidence="11">cv. Goldsmith</strain>
    </source>
</reference>
<evidence type="ECO:0000256" key="6">
    <source>
        <dbReference type="PROSITE-ProRule" id="PRU00259"/>
    </source>
</evidence>
<dbReference type="UniPathway" id="UPA00143"/>
<dbReference type="InterPro" id="IPR013083">
    <property type="entry name" value="Znf_RING/FYVE/PHD"/>
</dbReference>
<keyword evidence="4" id="KW-0808">Transferase</keyword>
<feature type="compositionally biased region" description="Basic and acidic residues" evidence="8">
    <location>
        <begin position="241"/>
        <end position="253"/>
    </location>
</feature>
<accession>A0A2G5CUB3</accession>
<dbReference type="OrthoDB" id="7537227at2759"/>
<evidence type="ECO:0000256" key="7">
    <source>
        <dbReference type="SAM" id="Coils"/>
    </source>
</evidence>
<feature type="domain" description="U-box" evidence="9">
    <location>
        <begin position="261"/>
        <end position="335"/>
    </location>
</feature>
<dbReference type="Proteomes" id="UP000230069">
    <property type="component" value="Unassembled WGS sequence"/>
</dbReference>
<evidence type="ECO:0000256" key="5">
    <source>
        <dbReference type="ARBA" id="ARBA00022737"/>
    </source>
</evidence>
<dbReference type="InParanoid" id="A0A2G5CUB3"/>
<evidence type="ECO:0000313" key="11">
    <source>
        <dbReference type="Proteomes" id="UP000230069"/>
    </source>
</evidence>
<dbReference type="Gene3D" id="1.20.930.20">
    <property type="entry name" value="Adaptor protein Cbl, N-terminal domain"/>
    <property type="match status" value="1"/>
</dbReference>
<dbReference type="SMART" id="SM00185">
    <property type="entry name" value="ARM"/>
    <property type="match status" value="7"/>
</dbReference>
<protein>
    <recommendedName>
        <fullName evidence="3">RING-type E3 ubiquitin transferase</fullName>
        <ecNumber evidence="3">2.3.2.27</ecNumber>
    </recommendedName>
</protein>
<keyword evidence="7" id="KW-0175">Coiled coil</keyword>
<dbReference type="InterPro" id="IPR000225">
    <property type="entry name" value="Armadillo"/>
</dbReference>
<dbReference type="PANTHER" id="PTHR45958">
    <property type="entry name" value="RING-TYPE E3 UBIQUITIN TRANSFERASE"/>
    <property type="match status" value="1"/>
</dbReference>
<dbReference type="CDD" id="cd16664">
    <property type="entry name" value="RING-Ubox_PUB"/>
    <property type="match status" value="1"/>
</dbReference>
<organism evidence="10 11">
    <name type="scientific">Aquilegia coerulea</name>
    <name type="common">Rocky mountain columbine</name>
    <dbReference type="NCBI Taxonomy" id="218851"/>
    <lineage>
        <taxon>Eukaryota</taxon>
        <taxon>Viridiplantae</taxon>
        <taxon>Streptophyta</taxon>
        <taxon>Embryophyta</taxon>
        <taxon>Tracheophyta</taxon>
        <taxon>Spermatophyta</taxon>
        <taxon>Magnoliopsida</taxon>
        <taxon>Ranunculales</taxon>
        <taxon>Ranunculaceae</taxon>
        <taxon>Thalictroideae</taxon>
        <taxon>Aquilegia</taxon>
    </lineage>
</organism>
<evidence type="ECO:0000256" key="3">
    <source>
        <dbReference type="ARBA" id="ARBA00012483"/>
    </source>
</evidence>
<evidence type="ECO:0000256" key="8">
    <source>
        <dbReference type="SAM" id="MobiDB-lite"/>
    </source>
</evidence>
<dbReference type="Pfam" id="PF00514">
    <property type="entry name" value="Arm"/>
    <property type="match status" value="1"/>
</dbReference>
<dbReference type="SMART" id="SM00504">
    <property type="entry name" value="Ubox"/>
    <property type="match status" value="1"/>
</dbReference>
<gene>
    <name evidence="10" type="ORF">AQUCO_03700253v1</name>
</gene>
<dbReference type="PROSITE" id="PS50176">
    <property type="entry name" value="ARM_REPEAT"/>
    <property type="match status" value="1"/>
</dbReference>
<dbReference type="EMBL" id="KZ305054">
    <property type="protein sequence ID" value="PIA34849.1"/>
    <property type="molecule type" value="Genomic_DNA"/>
</dbReference>
<dbReference type="STRING" id="218851.A0A2G5CUB3"/>
<evidence type="ECO:0000256" key="1">
    <source>
        <dbReference type="ARBA" id="ARBA00000900"/>
    </source>
</evidence>
<dbReference type="InterPro" id="IPR059179">
    <property type="entry name" value="MLKL-like_MCAfunc"/>
</dbReference>
<dbReference type="AlphaFoldDB" id="A0A2G5CUB3"/>
<dbReference type="PROSITE" id="PS51698">
    <property type="entry name" value="U_BOX"/>
    <property type="match status" value="1"/>
</dbReference>
<dbReference type="Gene3D" id="3.30.40.10">
    <property type="entry name" value="Zinc/RING finger domain, C3HC4 (zinc finger)"/>
    <property type="match status" value="1"/>
</dbReference>
<dbReference type="GO" id="GO:0061630">
    <property type="term" value="F:ubiquitin protein ligase activity"/>
    <property type="evidence" value="ECO:0007669"/>
    <property type="project" value="UniProtKB-EC"/>
</dbReference>
<dbReference type="InterPro" id="IPR045210">
    <property type="entry name" value="RING-Ubox_PUB"/>
</dbReference>
<dbReference type="InterPro" id="IPR036537">
    <property type="entry name" value="Adaptor_Cbl_N_dom_sf"/>
</dbReference>
<dbReference type="SUPFAM" id="SSF57850">
    <property type="entry name" value="RING/U-box"/>
    <property type="match status" value="1"/>
</dbReference>
<dbReference type="Gene3D" id="1.25.10.10">
    <property type="entry name" value="Leucine-rich Repeat Variant"/>
    <property type="match status" value="3"/>
</dbReference>